<evidence type="ECO:0000313" key="5">
    <source>
        <dbReference type="Proteomes" id="UP000031672"/>
    </source>
</evidence>
<protein>
    <submittedName>
        <fullName evidence="4">Amidohydrolase</fullName>
    </submittedName>
</protein>
<accession>A0A0C2P4A5</accession>
<reference evidence="4 5" key="1">
    <citation type="submission" date="2014-11" db="EMBL/GenBank/DDBJ databases">
        <title>Draft Genome Sequence of Vibrio piscirenalis strains CECT 8603T and CECT 8604, two marine Gammaproteobacterium isolated from cultured gilthead sea bream (Sparus aurata).</title>
        <authorList>
            <person name="Arahal D.R."/>
            <person name="Rodrigo-Torres L."/>
            <person name="Lucena T."/>
            <person name="Pujalte M.J."/>
        </authorList>
    </citation>
    <scope>NUCLEOTIDE SEQUENCE [LARGE SCALE GENOMIC DNA]</scope>
    <source>
        <strain evidence="4 5">DCR 1-4-2</strain>
    </source>
</reference>
<feature type="domain" description="CN hydrolase" evidence="3">
    <location>
        <begin position="2"/>
        <end position="248"/>
    </location>
</feature>
<evidence type="ECO:0000259" key="3">
    <source>
        <dbReference type="PROSITE" id="PS50263"/>
    </source>
</evidence>
<keyword evidence="5" id="KW-1185">Reference proteome</keyword>
<evidence type="ECO:0000256" key="2">
    <source>
        <dbReference type="ARBA" id="ARBA00022801"/>
    </source>
</evidence>
<accession>A0A0C2ND50</accession>
<dbReference type="InterPro" id="IPR045254">
    <property type="entry name" value="Nit1/2_C-N_Hydrolase"/>
</dbReference>
<dbReference type="GO" id="GO:0016811">
    <property type="term" value="F:hydrolase activity, acting on carbon-nitrogen (but not peptide) bonds, in linear amides"/>
    <property type="evidence" value="ECO:0007669"/>
    <property type="project" value="InterPro"/>
</dbReference>
<dbReference type="PROSITE" id="PS01227">
    <property type="entry name" value="UPF0012"/>
    <property type="match status" value="1"/>
</dbReference>
<dbReference type="PROSITE" id="PS50263">
    <property type="entry name" value="CN_HYDROLASE"/>
    <property type="match status" value="1"/>
</dbReference>
<keyword evidence="2 4" id="KW-0378">Hydrolase</keyword>
<dbReference type="RefSeq" id="WP_040990949.1">
    <property type="nucleotide sequence ID" value="NZ_JTKH01000021.1"/>
</dbReference>
<dbReference type="SUPFAM" id="SSF56317">
    <property type="entry name" value="Carbon-nitrogen hydrolase"/>
    <property type="match status" value="1"/>
</dbReference>
<sequence length="272" mass="29989">MDRVGLIQMTSGPDPQLNLAYIEQQIAALAAEGATWVVMPENALVFGSRRDYHYYAEHLNQGPIQSSLAKIASRYGVWVVVGSMPIRCGEGVTTTLLVYNSDGQLVAHYDKLHMFDVDVADSHQRYRESATFMAGSKVVSVETPFAHLGLTICYDVRFPQLFSELAKRGANVIVVPAAFTAVTGRVHWQPLLTARAIETQSWLVAVNQTGVHEGGRQTWGHSMVVSPWGEVFASLDDAPGNLLVELDLQAVHEIRAAMPVMDHSRFTNQIKN</sequence>
<dbReference type="Pfam" id="PF00795">
    <property type="entry name" value="CN_hydrolase"/>
    <property type="match status" value="1"/>
</dbReference>
<dbReference type="AlphaFoldDB" id="A0A0C2P4A5"/>
<proteinExistence type="inferred from homology"/>
<dbReference type="CDD" id="cd07572">
    <property type="entry name" value="nit"/>
    <property type="match status" value="1"/>
</dbReference>
<dbReference type="EMBL" id="JTKH01000021">
    <property type="protein sequence ID" value="KII77561.1"/>
    <property type="molecule type" value="Genomic_DNA"/>
</dbReference>
<gene>
    <name evidence="4" type="ORF">OJ16_11960</name>
</gene>
<dbReference type="OrthoDB" id="9811121at2"/>
<dbReference type="Gene3D" id="3.60.110.10">
    <property type="entry name" value="Carbon-nitrogen hydrolase"/>
    <property type="match status" value="1"/>
</dbReference>
<name>A0A0C2P4A5_9VIBR</name>
<comment type="caution">
    <text evidence="4">The sequence shown here is derived from an EMBL/GenBank/DDBJ whole genome shotgun (WGS) entry which is preliminary data.</text>
</comment>
<dbReference type="InterPro" id="IPR003010">
    <property type="entry name" value="C-N_Hydrolase"/>
</dbReference>
<dbReference type="STRING" id="1461322.OJ16_11960"/>
<dbReference type="PANTHER" id="PTHR23088">
    <property type="entry name" value="NITRILASE-RELATED"/>
    <property type="match status" value="1"/>
</dbReference>
<dbReference type="PANTHER" id="PTHR23088:SF27">
    <property type="entry name" value="DEAMINATED GLUTATHIONE AMIDASE"/>
    <property type="match status" value="1"/>
</dbReference>
<dbReference type="Proteomes" id="UP000031672">
    <property type="component" value="Unassembled WGS sequence"/>
</dbReference>
<evidence type="ECO:0000313" key="4">
    <source>
        <dbReference type="EMBL" id="KII77561.1"/>
    </source>
</evidence>
<dbReference type="InterPro" id="IPR036526">
    <property type="entry name" value="C-N_Hydrolase_sf"/>
</dbReference>
<dbReference type="InterPro" id="IPR001110">
    <property type="entry name" value="UPF0012_CS"/>
</dbReference>
<comment type="similarity">
    <text evidence="1">Belongs to the carbon-nitrogen hydrolase superfamily. NIT1/NIT2 family.</text>
</comment>
<evidence type="ECO:0000256" key="1">
    <source>
        <dbReference type="ARBA" id="ARBA00010613"/>
    </source>
</evidence>
<organism evidence="4 5">
    <name type="scientific">Vibrio renipiscarius</name>
    <dbReference type="NCBI Taxonomy" id="1461322"/>
    <lineage>
        <taxon>Bacteria</taxon>
        <taxon>Pseudomonadati</taxon>
        <taxon>Pseudomonadota</taxon>
        <taxon>Gammaproteobacteria</taxon>
        <taxon>Vibrionales</taxon>
        <taxon>Vibrionaceae</taxon>
        <taxon>Vibrio</taxon>
    </lineage>
</organism>